<dbReference type="Gene3D" id="3.40.50.1820">
    <property type="entry name" value="alpha/beta hydrolase"/>
    <property type="match status" value="1"/>
</dbReference>
<protein>
    <recommendedName>
        <fullName evidence="2">prolyl oligopeptidase</fullName>
        <ecNumber evidence="2">3.4.21.26</ecNumber>
    </recommendedName>
</protein>
<reference evidence="9 10" key="1">
    <citation type="submission" date="2023-07" db="EMBL/GenBank/DDBJ databases">
        <title>Sorghum-associated microbial communities from plants grown in Nebraska, USA.</title>
        <authorList>
            <person name="Schachtman D."/>
        </authorList>
    </citation>
    <scope>NUCLEOTIDE SEQUENCE [LARGE SCALE GENOMIC DNA]</scope>
    <source>
        <strain evidence="9 10">BE187</strain>
    </source>
</reference>
<dbReference type="InterPro" id="IPR029058">
    <property type="entry name" value="AB_hydrolase_fold"/>
</dbReference>
<keyword evidence="6" id="KW-0732">Signal</keyword>
<dbReference type="SUPFAM" id="SSF50993">
    <property type="entry name" value="Peptidase/esterase 'gauge' domain"/>
    <property type="match status" value="1"/>
</dbReference>
<dbReference type="InterPro" id="IPR002470">
    <property type="entry name" value="Peptidase_S9A"/>
</dbReference>
<evidence type="ECO:0000256" key="3">
    <source>
        <dbReference type="ARBA" id="ARBA00022670"/>
    </source>
</evidence>
<evidence type="ECO:0000313" key="10">
    <source>
        <dbReference type="Proteomes" id="UP001267878"/>
    </source>
</evidence>
<evidence type="ECO:0000256" key="6">
    <source>
        <dbReference type="SAM" id="SignalP"/>
    </source>
</evidence>
<sequence>MPTLRALSAIALLAILLAQPATADDNAPSTRRTDAVDHDFGLAMPDPYRWMEGEGNQEFTTWLDAQGRRTREKLDTLPTLAAWRERLAAAAAAGTRHSQHRLEGERLFFLRAVAGKERMLLVRDVDGEEHTIFDANAQQGASISGYTVAPGGDQVAVNITRGGNEAGELAVFDAATGNVVETLRPVWSEFNAQWLPDGTGFAYTRMRTEGGGDPMLGTTAYLHHVGDAPDKDVLLARAGEKDALKIVANDFPLVFLPQQSDWAVLLIAGARASFRVCEAPVAALSRAKPGWRCIVDDADAVQSFDVRGDTLYLLQAGGAPNRHLLALDLRKPDAKLADAQEIVAERPDVVLSELSVARDALYLKVMRHGLDSIERMDYTTHARQPVAMPGEGSIYLMRTDPRQDGTLLSLEGWTTPRKVYRYGSATSKLVDTGLGALGEREYPGLVAEETEATSADGTKVPLSLIHPKNLPRDGSAHAIVFGYGGYGMSMQPGFATDNLEWANAGNVYAICHVRGGGENGDAWRIGGTGPNKQRGIEDFIACAKELAARGLTTPARTAGFSGSMGGLLTGGAYTTAPDAWGAMVVQSGMFNPTRILSAKNGANQVAEIGDPRTPAGMRQLLAMDPYQHVKEGTSYPPLLLVVGLVDQRVPPSESGKFGARVMAANANTPVWFRTGAQFGHFATSANEHALEMADIYAFLDAYLKTPR</sequence>
<proteinExistence type="predicted"/>
<dbReference type="Proteomes" id="UP001267878">
    <property type="component" value="Unassembled WGS sequence"/>
</dbReference>
<feature type="signal peptide" evidence="6">
    <location>
        <begin position="1"/>
        <end position="23"/>
    </location>
</feature>
<dbReference type="EMBL" id="JAVDVW010000001">
    <property type="protein sequence ID" value="MDR7098856.1"/>
    <property type="molecule type" value="Genomic_DNA"/>
</dbReference>
<evidence type="ECO:0000256" key="5">
    <source>
        <dbReference type="ARBA" id="ARBA00022825"/>
    </source>
</evidence>
<feature type="domain" description="Peptidase S9A N-terminal" evidence="8">
    <location>
        <begin position="29"/>
        <end position="428"/>
    </location>
</feature>
<dbReference type="InterPro" id="IPR001375">
    <property type="entry name" value="Peptidase_S9_cat"/>
</dbReference>
<accession>A0ABU1VMZ7</accession>
<dbReference type="Pfam" id="PF02897">
    <property type="entry name" value="Peptidase_S9_N"/>
    <property type="match status" value="1"/>
</dbReference>
<evidence type="ECO:0000313" key="9">
    <source>
        <dbReference type="EMBL" id="MDR7098856.1"/>
    </source>
</evidence>
<comment type="caution">
    <text evidence="9">The sequence shown here is derived from an EMBL/GenBank/DDBJ whole genome shotgun (WGS) entry which is preliminary data.</text>
</comment>
<name>A0ABU1VMZ7_9GAMM</name>
<feature type="domain" description="Peptidase S9 prolyl oligopeptidase catalytic" evidence="7">
    <location>
        <begin position="499"/>
        <end position="704"/>
    </location>
</feature>
<dbReference type="PANTHER" id="PTHR42881:SF2">
    <property type="entry name" value="PROLYL ENDOPEPTIDASE"/>
    <property type="match status" value="1"/>
</dbReference>
<evidence type="ECO:0000259" key="8">
    <source>
        <dbReference type="Pfam" id="PF02897"/>
    </source>
</evidence>
<dbReference type="PRINTS" id="PR00862">
    <property type="entry name" value="PROLIGOPTASE"/>
</dbReference>
<dbReference type="PANTHER" id="PTHR42881">
    <property type="entry name" value="PROLYL ENDOPEPTIDASE"/>
    <property type="match status" value="1"/>
</dbReference>
<dbReference type="EC" id="3.4.21.26" evidence="2"/>
<organism evidence="9 10">
    <name type="scientific">Agrilutibacter niabensis</name>
    <dbReference type="NCBI Taxonomy" id="380628"/>
    <lineage>
        <taxon>Bacteria</taxon>
        <taxon>Pseudomonadati</taxon>
        <taxon>Pseudomonadota</taxon>
        <taxon>Gammaproteobacteria</taxon>
        <taxon>Lysobacterales</taxon>
        <taxon>Lysobacteraceae</taxon>
        <taxon>Agrilutibacter</taxon>
    </lineage>
</organism>
<dbReference type="Gene3D" id="2.130.10.120">
    <property type="entry name" value="Prolyl oligopeptidase, N-terminal domain"/>
    <property type="match status" value="1"/>
</dbReference>
<evidence type="ECO:0000256" key="4">
    <source>
        <dbReference type="ARBA" id="ARBA00022801"/>
    </source>
</evidence>
<keyword evidence="5" id="KW-0720">Serine protease</keyword>
<feature type="chain" id="PRO_5047414966" description="prolyl oligopeptidase" evidence="6">
    <location>
        <begin position="24"/>
        <end position="707"/>
    </location>
</feature>
<dbReference type="GO" id="GO:0004252">
    <property type="term" value="F:serine-type endopeptidase activity"/>
    <property type="evidence" value="ECO:0007669"/>
    <property type="project" value="UniProtKB-EC"/>
</dbReference>
<dbReference type="SUPFAM" id="SSF53474">
    <property type="entry name" value="alpha/beta-Hydrolases"/>
    <property type="match status" value="1"/>
</dbReference>
<evidence type="ECO:0000256" key="1">
    <source>
        <dbReference type="ARBA" id="ARBA00001070"/>
    </source>
</evidence>
<evidence type="ECO:0000256" key="2">
    <source>
        <dbReference type="ARBA" id="ARBA00011897"/>
    </source>
</evidence>
<keyword evidence="4 9" id="KW-0378">Hydrolase</keyword>
<evidence type="ECO:0000259" key="7">
    <source>
        <dbReference type="Pfam" id="PF00326"/>
    </source>
</evidence>
<keyword evidence="3" id="KW-0645">Protease</keyword>
<dbReference type="InterPro" id="IPR051167">
    <property type="entry name" value="Prolyl_oligopep/macrocyclase"/>
</dbReference>
<keyword evidence="10" id="KW-1185">Reference proteome</keyword>
<dbReference type="InterPro" id="IPR023302">
    <property type="entry name" value="Pept_S9A_N"/>
</dbReference>
<comment type="catalytic activity">
    <reaction evidence="1">
        <text>Hydrolysis of Pro-|-Xaa &gt;&gt; Ala-|-Xaa in oligopeptides.</text>
        <dbReference type="EC" id="3.4.21.26"/>
    </reaction>
</comment>
<gene>
    <name evidence="9" type="ORF">J2X04_001203</name>
</gene>
<dbReference type="Pfam" id="PF00326">
    <property type="entry name" value="Peptidase_S9"/>
    <property type="match status" value="1"/>
</dbReference>